<dbReference type="AlphaFoldDB" id="A0A4Y7QHI9"/>
<dbReference type="STRING" id="50990.A0A4Y7QHI9"/>
<gene>
    <name evidence="2" type="ORF">BD410DRAFT_782993</name>
</gene>
<keyword evidence="1" id="KW-0472">Membrane</keyword>
<protein>
    <submittedName>
        <fullName evidence="2">Uncharacterized protein</fullName>
    </submittedName>
</protein>
<dbReference type="VEuPathDB" id="FungiDB:BD410DRAFT_782993"/>
<organism evidence="2 3">
    <name type="scientific">Rickenella mellea</name>
    <dbReference type="NCBI Taxonomy" id="50990"/>
    <lineage>
        <taxon>Eukaryota</taxon>
        <taxon>Fungi</taxon>
        <taxon>Dikarya</taxon>
        <taxon>Basidiomycota</taxon>
        <taxon>Agaricomycotina</taxon>
        <taxon>Agaricomycetes</taxon>
        <taxon>Hymenochaetales</taxon>
        <taxon>Rickenellaceae</taxon>
        <taxon>Rickenella</taxon>
    </lineage>
</organism>
<name>A0A4Y7QHI9_9AGAM</name>
<keyword evidence="1" id="KW-1133">Transmembrane helix</keyword>
<dbReference type="Proteomes" id="UP000294933">
    <property type="component" value="Unassembled WGS sequence"/>
</dbReference>
<dbReference type="EMBL" id="ML170160">
    <property type="protein sequence ID" value="TDL26905.1"/>
    <property type="molecule type" value="Genomic_DNA"/>
</dbReference>
<keyword evidence="3" id="KW-1185">Reference proteome</keyword>
<sequence length="55" mass="6071">MPTFVEDWTDQYGQKSDVAGMHYLAVALGSTVGGQVGARVLNTKNEGKEWRNRNS</sequence>
<feature type="transmembrane region" description="Helical" evidence="1">
    <location>
        <begin position="20"/>
        <end position="41"/>
    </location>
</feature>
<reference evidence="2 3" key="1">
    <citation type="submission" date="2018-06" db="EMBL/GenBank/DDBJ databases">
        <title>A transcriptomic atlas of mushroom development highlights an independent origin of complex multicellularity.</title>
        <authorList>
            <consortium name="DOE Joint Genome Institute"/>
            <person name="Krizsan K."/>
            <person name="Almasi E."/>
            <person name="Merenyi Z."/>
            <person name="Sahu N."/>
            <person name="Viragh M."/>
            <person name="Koszo T."/>
            <person name="Mondo S."/>
            <person name="Kiss B."/>
            <person name="Balint B."/>
            <person name="Kues U."/>
            <person name="Barry K."/>
            <person name="Hegedus J.C."/>
            <person name="Henrissat B."/>
            <person name="Johnson J."/>
            <person name="Lipzen A."/>
            <person name="Ohm R."/>
            <person name="Nagy I."/>
            <person name="Pangilinan J."/>
            <person name="Yan J."/>
            <person name="Xiong Y."/>
            <person name="Grigoriev I.V."/>
            <person name="Hibbett D.S."/>
            <person name="Nagy L.G."/>
        </authorList>
    </citation>
    <scope>NUCLEOTIDE SEQUENCE [LARGE SCALE GENOMIC DNA]</scope>
    <source>
        <strain evidence="2 3">SZMC22713</strain>
    </source>
</reference>
<accession>A0A4Y7QHI9</accession>
<proteinExistence type="predicted"/>
<keyword evidence="1" id="KW-0812">Transmembrane</keyword>
<evidence type="ECO:0000256" key="1">
    <source>
        <dbReference type="SAM" id="Phobius"/>
    </source>
</evidence>
<evidence type="ECO:0000313" key="2">
    <source>
        <dbReference type="EMBL" id="TDL26905.1"/>
    </source>
</evidence>
<evidence type="ECO:0000313" key="3">
    <source>
        <dbReference type="Proteomes" id="UP000294933"/>
    </source>
</evidence>